<organism evidence="2 3">
    <name type="scientific">Nocardia acididurans</name>
    <dbReference type="NCBI Taxonomy" id="2802282"/>
    <lineage>
        <taxon>Bacteria</taxon>
        <taxon>Bacillati</taxon>
        <taxon>Actinomycetota</taxon>
        <taxon>Actinomycetes</taxon>
        <taxon>Mycobacteriales</taxon>
        <taxon>Nocardiaceae</taxon>
        <taxon>Nocardia</taxon>
    </lineage>
</organism>
<evidence type="ECO:0000313" key="2">
    <source>
        <dbReference type="EMBL" id="MBL1075177.1"/>
    </source>
</evidence>
<dbReference type="InterPro" id="IPR038332">
    <property type="entry name" value="PPE_sf"/>
</dbReference>
<dbReference type="Proteomes" id="UP000602198">
    <property type="component" value="Unassembled WGS sequence"/>
</dbReference>
<reference evidence="2 3" key="1">
    <citation type="submission" date="2021-01" db="EMBL/GenBank/DDBJ databases">
        <title>WGS of actinomycetes isolated from Thailand.</title>
        <authorList>
            <person name="Thawai C."/>
        </authorList>
    </citation>
    <scope>NUCLEOTIDE SEQUENCE [LARGE SCALE GENOMIC DNA]</scope>
    <source>
        <strain evidence="2 3">LPG 2</strain>
    </source>
</reference>
<sequence length="106" mass="10569">MSNGFDGVRFDASSALTAAAQLDALADRIAAGMDAEQVKLDIAPAGADEVSVAAAQTLNAVAAQFATVGADSVTEVRQLAAALRAQVVSFGQAEDDNALGFGVTAV</sequence>
<dbReference type="InterPro" id="IPR000084">
    <property type="entry name" value="PE-PGRS_N"/>
</dbReference>
<protein>
    <submittedName>
        <fullName evidence="2">PE family protein</fullName>
    </submittedName>
</protein>
<feature type="domain" description="PE" evidence="1">
    <location>
        <begin position="14"/>
        <end position="97"/>
    </location>
</feature>
<dbReference type="Pfam" id="PF00934">
    <property type="entry name" value="PE"/>
    <property type="match status" value="1"/>
</dbReference>
<keyword evidence="3" id="KW-1185">Reference proteome</keyword>
<name>A0ABS1M3E6_9NOCA</name>
<accession>A0ABS1M3E6</accession>
<gene>
    <name evidence="2" type="ORF">JK358_12320</name>
</gene>
<dbReference type="RefSeq" id="WP_201946927.1">
    <property type="nucleotide sequence ID" value="NZ_JAERRJ010000004.1"/>
</dbReference>
<evidence type="ECO:0000313" key="3">
    <source>
        <dbReference type="Proteomes" id="UP000602198"/>
    </source>
</evidence>
<proteinExistence type="predicted"/>
<evidence type="ECO:0000259" key="1">
    <source>
        <dbReference type="Pfam" id="PF00934"/>
    </source>
</evidence>
<dbReference type="SUPFAM" id="SSF140459">
    <property type="entry name" value="PE/PPE dimer-like"/>
    <property type="match status" value="1"/>
</dbReference>
<dbReference type="Gene3D" id="1.10.287.850">
    <property type="entry name" value="HP0062-like domain"/>
    <property type="match status" value="1"/>
</dbReference>
<comment type="caution">
    <text evidence="2">The sequence shown here is derived from an EMBL/GenBank/DDBJ whole genome shotgun (WGS) entry which is preliminary data.</text>
</comment>
<dbReference type="EMBL" id="JAERRJ010000004">
    <property type="protein sequence ID" value="MBL1075177.1"/>
    <property type="molecule type" value="Genomic_DNA"/>
</dbReference>